<accession>A0A7X6M9N0</accession>
<protein>
    <submittedName>
        <fullName evidence="1">Uncharacterized protein</fullName>
    </submittedName>
</protein>
<dbReference type="RefSeq" id="WP_061080285.1">
    <property type="nucleotide sequence ID" value="NZ_JAAXPG010000002.1"/>
</dbReference>
<sequence length="238" mass="27076">MNTLPARPPAGYELIGDGEHSRVYRPPHGGRFCVQYFLPQAPELTPDKVESEYAYLMRTYTPTCPNLIPDQVLIRPAADAPLCQMVLVKEWVPVRAEWNLGRTSAERLPASARHDLAEFIATTRRLLERVAHQDVLLPDIIDDRFLNLAVDTAGRVRLVDTNRLINTRALRALGPGQSLDIQRRWVHGRFFRRLMYLEAAFVGRTRTELRADALYRRYLSQESIITLLDASTAAGEQV</sequence>
<gene>
    <name evidence="1" type="ORF">HGB44_03395</name>
</gene>
<keyword evidence="2" id="KW-1185">Reference proteome</keyword>
<name>A0A7X6M9N0_9ACTN</name>
<dbReference type="EMBL" id="JAAXPG010000002">
    <property type="protein sequence ID" value="NKY96722.1"/>
    <property type="molecule type" value="Genomic_DNA"/>
</dbReference>
<dbReference type="Proteomes" id="UP000553209">
    <property type="component" value="Unassembled WGS sequence"/>
</dbReference>
<organism evidence="1 2">
    <name type="scientific">Nocardiopsis alborubida</name>
    <dbReference type="NCBI Taxonomy" id="146802"/>
    <lineage>
        <taxon>Bacteria</taxon>
        <taxon>Bacillati</taxon>
        <taxon>Actinomycetota</taxon>
        <taxon>Actinomycetes</taxon>
        <taxon>Streptosporangiales</taxon>
        <taxon>Nocardiopsidaceae</taxon>
        <taxon>Nocardiopsis</taxon>
    </lineage>
</organism>
<dbReference type="AlphaFoldDB" id="A0A7X6M9N0"/>
<reference evidence="1 2" key="1">
    <citation type="submission" date="2020-04" db="EMBL/GenBank/DDBJ databases">
        <title>MicrobeNet Type strains.</title>
        <authorList>
            <person name="Nicholson A.C."/>
        </authorList>
    </citation>
    <scope>NUCLEOTIDE SEQUENCE [LARGE SCALE GENOMIC DNA]</scope>
    <source>
        <strain evidence="1 2">ATCC 23612</strain>
    </source>
</reference>
<comment type="caution">
    <text evidence="1">The sequence shown here is derived from an EMBL/GenBank/DDBJ whole genome shotgun (WGS) entry which is preliminary data.</text>
</comment>
<proteinExistence type="predicted"/>
<evidence type="ECO:0000313" key="1">
    <source>
        <dbReference type="EMBL" id="NKY96722.1"/>
    </source>
</evidence>
<evidence type="ECO:0000313" key="2">
    <source>
        <dbReference type="Proteomes" id="UP000553209"/>
    </source>
</evidence>